<dbReference type="PANTHER" id="PTHR43266:SF2">
    <property type="entry name" value="MAJOR FACILITATOR SUPERFAMILY (MFS) PROFILE DOMAIN-CONTAINING PROTEIN"/>
    <property type="match status" value="1"/>
</dbReference>
<feature type="transmembrane region" description="Helical" evidence="7">
    <location>
        <begin position="135"/>
        <end position="155"/>
    </location>
</feature>
<dbReference type="InterPro" id="IPR036259">
    <property type="entry name" value="MFS_trans_sf"/>
</dbReference>
<dbReference type="RefSeq" id="WP_251611105.1">
    <property type="nucleotide sequence ID" value="NZ_JAMQJY010000003.1"/>
</dbReference>
<gene>
    <name evidence="9" type="ORF">NDM98_19370</name>
</gene>
<feature type="transmembrane region" description="Helical" evidence="7">
    <location>
        <begin position="161"/>
        <end position="179"/>
    </location>
</feature>
<dbReference type="InterPro" id="IPR020846">
    <property type="entry name" value="MFS_dom"/>
</dbReference>
<evidence type="ECO:0000256" key="1">
    <source>
        <dbReference type="ARBA" id="ARBA00004651"/>
    </source>
</evidence>
<dbReference type="InterPro" id="IPR022324">
    <property type="entry name" value="Bacilysin_exporter_BacE_put"/>
</dbReference>
<keyword evidence="6 7" id="KW-0472">Membrane</keyword>
<feature type="transmembrane region" description="Helical" evidence="7">
    <location>
        <begin position="303"/>
        <end position="328"/>
    </location>
</feature>
<dbReference type="InterPro" id="IPR011701">
    <property type="entry name" value="MFS"/>
</dbReference>
<evidence type="ECO:0000256" key="3">
    <source>
        <dbReference type="ARBA" id="ARBA00022475"/>
    </source>
</evidence>
<evidence type="ECO:0000256" key="2">
    <source>
        <dbReference type="ARBA" id="ARBA00022448"/>
    </source>
</evidence>
<feature type="transmembrane region" description="Helical" evidence="7">
    <location>
        <begin position="277"/>
        <end position="297"/>
    </location>
</feature>
<feature type="transmembrane region" description="Helical" evidence="7">
    <location>
        <begin position="367"/>
        <end position="390"/>
    </location>
</feature>
<keyword evidence="4 7" id="KW-0812">Transmembrane</keyword>
<evidence type="ECO:0000259" key="8">
    <source>
        <dbReference type="PROSITE" id="PS50850"/>
    </source>
</evidence>
<dbReference type="SUPFAM" id="SSF103473">
    <property type="entry name" value="MFS general substrate transporter"/>
    <property type="match status" value="1"/>
</dbReference>
<feature type="transmembrane region" description="Helical" evidence="7">
    <location>
        <begin position="340"/>
        <end position="361"/>
    </location>
</feature>
<evidence type="ECO:0000256" key="4">
    <source>
        <dbReference type="ARBA" id="ARBA00022692"/>
    </source>
</evidence>
<dbReference type="PRINTS" id="PR01988">
    <property type="entry name" value="EXPORTERBACE"/>
</dbReference>
<dbReference type="EMBL" id="JAMQJY010000003">
    <property type="protein sequence ID" value="MCM2677385.1"/>
    <property type="molecule type" value="Genomic_DNA"/>
</dbReference>
<reference evidence="9" key="1">
    <citation type="submission" date="2022-06" db="EMBL/GenBank/DDBJ databases">
        <title>Alkalicoccobacillus porphyridii sp. nov., isolated from a marine red alga, Porphyridium purpureum and reclassification of Shouchella plakortidis and Shouchella gibsonii as Alkalicoccobacillus plakortidis comb. nov. and Alkalicoccobacillus gibsonii comb. nov.</title>
        <authorList>
            <person name="Kim K.H."/>
            <person name="Lee J.K."/>
            <person name="Han D.M."/>
            <person name="Baek J.H."/>
            <person name="Jeon C.O."/>
        </authorList>
    </citation>
    <scope>NUCLEOTIDE SEQUENCE</scope>
    <source>
        <strain evidence="9">DSM 19153</strain>
    </source>
</reference>
<dbReference type="PANTHER" id="PTHR43266">
    <property type="entry name" value="MACROLIDE-EFFLUX PROTEIN"/>
    <property type="match status" value="1"/>
</dbReference>
<evidence type="ECO:0000313" key="9">
    <source>
        <dbReference type="EMBL" id="MCM2677385.1"/>
    </source>
</evidence>
<accession>A0ABT0XNT7</accession>
<keyword evidence="10" id="KW-1185">Reference proteome</keyword>
<feature type="transmembrane region" description="Helical" evidence="7">
    <location>
        <begin position="219"/>
        <end position="240"/>
    </location>
</feature>
<feature type="transmembrane region" description="Helical" evidence="7">
    <location>
        <begin position="7"/>
        <end position="33"/>
    </location>
</feature>
<evidence type="ECO:0000256" key="6">
    <source>
        <dbReference type="ARBA" id="ARBA00023136"/>
    </source>
</evidence>
<proteinExistence type="predicted"/>
<keyword evidence="3" id="KW-1003">Cell membrane</keyword>
<comment type="caution">
    <text evidence="9">The sequence shown here is derived from an EMBL/GenBank/DDBJ whole genome shotgun (WGS) entry which is preliminary data.</text>
</comment>
<dbReference type="Proteomes" id="UP001203665">
    <property type="component" value="Unassembled WGS sequence"/>
</dbReference>
<organism evidence="9 10">
    <name type="scientific">Alkalicoccobacillus plakortidis</name>
    <dbReference type="NCBI Taxonomy" id="444060"/>
    <lineage>
        <taxon>Bacteria</taxon>
        <taxon>Bacillati</taxon>
        <taxon>Bacillota</taxon>
        <taxon>Bacilli</taxon>
        <taxon>Bacillales</taxon>
        <taxon>Bacillaceae</taxon>
        <taxon>Alkalicoccobacillus</taxon>
    </lineage>
</organism>
<name>A0ABT0XNT7_9BACI</name>
<feature type="transmembrane region" description="Helical" evidence="7">
    <location>
        <begin position="252"/>
        <end position="270"/>
    </location>
</feature>
<evidence type="ECO:0000256" key="5">
    <source>
        <dbReference type="ARBA" id="ARBA00022989"/>
    </source>
</evidence>
<evidence type="ECO:0000256" key="7">
    <source>
        <dbReference type="SAM" id="Phobius"/>
    </source>
</evidence>
<feature type="domain" description="Major facilitator superfamily (MFS) profile" evidence="8">
    <location>
        <begin position="1"/>
        <end position="395"/>
    </location>
</feature>
<comment type="subcellular location">
    <subcellularLocation>
        <location evidence="1">Cell membrane</location>
        <topology evidence="1">Multi-pass membrane protein</topology>
    </subcellularLocation>
</comment>
<protein>
    <submittedName>
        <fullName evidence="9">MFS transporter</fullName>
    </submittedName>
</protein>
<evidence type="ECO:0000313" key="10">
    <source>
        <dbReference type="Proteomes" id="UP001203665"/>
    </source>
</evidence>
<keyword evidence="5 7" id="KW-1133">Transmembrane helix</keyword>
<dbReference type="Pfam" id="PF07690">
    <property type="entry name" value="MFS_1"/>
    <property type="match status" value="1"/>
</dbReference>
<keyword evidence="2" id="KW-0813">Transport</keyword>
<dbReference type="CDD" id="cd06173">
    <property type="entry name" value="MFS_MefA_like"/>
    <property type="match status" value="1"/>
</dbReference>
<feature type="transmembrane region" description="Helical" evidence="7">
    <location>
        <begin position="39"/>
        <end position="60"/>
    </location>
</feature>
<dbReference type="Gene3D" id="1.20.1250.20">
    <property type="entry name" value="MFS general substrate transporter like domains"/>
    <property type="match status" value="1"/>
</dbReference>
<sequence length="405" mass="44886">MFRWKYPLLLLGGIGVSNIGGWVYLIALNLIVIKETGSALAVSILYILGPLAAICTNAWAGSFIDRMNSRKLMIALDVFRAICIALIPFMPSLVYVYVLAFIINLGSAIFEPTAMVYMTKLIPEKDRQRFNALRGFIDSAGTLLGPMIAGLLFWMGTPYTAIHVNAVALLLSSLVILLLPNVDSLKRNEIEERITWRMIKDDFRVVLRFSRKSTYVVKVYLLFCGTVVFMTAIDSIEAVFAKDVLFMSDTNYGFLLSIFGGGIILGTIINSVFSKQLALNFLMGFGTVFCAIGYLIYYSSINYYSAAIGMFIMGFACIFTNTGFLTFYQNQVPVKMMGRFSSIFDIIESALIIVFIILVGGAAELTAIRPVGLISSGGFLLLGIMLYVVVMKRERRSYFSSESSV</sequence>
<dbReference type="PROSITE" id="PS50850">
    <property type="entry name" value="MFS"/>
    <property type="match status" value="1"/>
</dbReference>